<accession>A0A382PZA8</accession>
<sequence length="58" mass="6010">MKLSSFLRTIGSRLSLALSLLFISACDDPSGPVANEQELITEVTLTLTPVGGGSSITT</sequence>
<feature type="non-terminal residue" evidence="1">
    <location>
        <position position="58"/>
    </location>
</feature>
<dbReference type="AlphaFoldDB" id="A0A382PZA8"/>
<organism evidence="1">
    <name type="scientific">marine metagenome</name>
    <dbReference type="NCBI Taxonomy" id="408172"/>
    <lineage>
        <taxon>unclassified sequences</taxon>
        <taxon>metagenomes</taxon>
        <taxon>ecological metagenomes</taxon>
    </lineage>
</organism>
<protein>
    <submittedName>
        <fullName evidence="1">Uncharacterized protein</fullName>
    </submittedName>
</protein>
<dbReference type="PROSITE" id="PS51257">
    <property type="entry name" value="PROKAR_LIPOPROTEIN"/>
    <property type="match status" value="1"/>
</dbReference>
<dbReference type="EMBL" id="UINC01110539">
    <property type="protein sequence ID" value="SVC78110.1"/>
    <property type="molecule type" value="Genomic_DNA"/>
</dbReference>
<proteinExistence type="predicted"/>
<reference evidence="1" key="1">
    <citation type="submission" date="2018-05" db="EMBL/GenBank/DDBJ databases">
        <authorList>
            <person name="Lanie J.A."/>
            <person name="Ng W.-L."/>
            <person name="Kazmierczak K.M."/>
            <person name="Andrzejewski T.M."/>
            <person name="Davidsen T.M."/>
            <person name="Wayne K.J."/>
            <person name="Tettelin H."/>
            <person name="Glass J.I."/>
            <person name="Rusch D."/>
            <person name="Podicherti R."/>
            <person name="Tsui H.-C.T."/>
            <person name="Winkler M.E."/>
        </authorList>
    </citation>
    <scope>NUCLEOTIDE SEQUENCE</scope>
</reference>
<name>A0A382PZA8_9ZZZZ</name>
<evidence type="ECO:0000313" key="1">
    <source>
        <dbReference type="EMBL" id="SVC78110.1"/>
    </source>
</evidence>
<gene>
    <name evidence="1" type="ORF">METZ01_LOCUS330964</name>
</gene>